<protein>
    <submittedName>
        <fullName evidence="2">Uncharacterized protein</fullName>
    </submittedName>
</protein>
<proteinExistence type="predicted"/>
<reference evidence="3" key="2">
    <citation type="submission" date="2016-04" db="EMBL/GenBank/DDBJ databases">
        <title>Planomonospora sphaerica JCM9374 whole genome shotgun sequence.</title>
        <authorList>
            <person name="Suzuki T."/>
            <person name="Dohra H."/>
            <person name="Kodani S."/>
        </authorList>
    </citation>
    <scope>NUCLEOTIDE SEQUENCE [LARGE SCALE GENOMIC DNA]</scope>
    <source>
        <strain evidence="3">JCM 9374</strain>
    </source>
</reference>
<dbReference type="Proteomes" id="UP000077701">
    <property type="component" value="Unassembled WGS sequence"/>
</dbReference>
<evidence type="ECO:0000313" key="2">
    <source>
        <dbReference type="EMBL" id="GAT69768.1"/>
    </source>
</evidence>
<dbReference type="EMBL" id="BDCX01000014">
    <property type="protein sequence ID" value="GAT69768.1"/>
    <property type="molecule type" value="Genomic_DNA"/>
</dbReference>
<dbReference type="RefSeq" id="WP_068901417.1">
    <property type="nucleotide sequence ID" value="NZ_BDCX01000014.1"/>
</dbReference>
<organism evidence="2 3">
    <name type="scientific">Planomonospora sphaerica</name>
    <dbReference type="NCBI Taxonomy" id="161355"/>
    <lineage>
        <taxon>Bacteria</taxon>
        <taxon>Bacillati</taxon>
        <taxon>Actinomycetota</taxon>
        <taxon>Actinomycetes</taxon>
        <taxon>Streptosporangiales</taxon>
        <taxon>Streptosporangiaceae</taxon>
        <taxon>Planomonospora</taxon>
    </lineage>
</organism>
<dbReference type="AlphaFoldDB" id="A0A171DLJ7"/>
<dbReference type="OrthoDB" id="3482774at2"/>
<keyword evidence="3" id="KW-1185">Reference proteome</keyword>
<evidence type="ECO:0000313" key="3">
    <source>
        <dbReference type="Proteomes" id="UP000077701"/>
    </source>
</evidence>
<comment type="caution">
    <text evidence="2">The sequence shown here is derived from an EMBL/GenBank/DDBJ whole genome shotgun (WGS) entry which is preliminary data.</text>
</comment>
<evidence type="ECO:0000256" key="1">
    <source>
        <dbReference type="SAM" id="SignalP"/>
    </source>
</evidence>
<feature type="signal peptide" evidence="1">
    <location>
        <begin position="1"/>
        <end position="29"/>
    </location>
</feature>
<accession>A0A171DLJ7</accession>
<gene>
    <name evidence="2" type="ORF">PS9374_05445</name>
</gene>
<keyword evidence="1" id="KW-0732">Signal</keyword>
<name>A0A171DLJ7_9ACTN</name>
<sequence length="88" mass="9075">MIKKTACRLVAVGALAPALVLGGTGTSLADDGALWQQTQARATIDGASLKIVRAYTDGSGKVFFEELHFTADRNGATVHRTRSGASAG</sequence>
<feature type="chain" id="PRO_5007905912" evidence="1">
    <location>
        <begin position="30"/>
        <end position="88"/>
    </location>
</feature>
<reference evidence="2 3" key="1">
    <citation type="journal article" date="2016" name="Genome Announc.">
        <title>Draft Genome Sequence of Planomonospora sphaerica JCM9374, a Rare Actinomycete.</title>
        <authorList>
            <person name="Dohra H."/>
            <person name="Suzuki T."/>
            <person name="Inoue Y."/>
            <person name="Kodani S."/>
        </authorList>
    </citation>
    <scope>NUCLEOTIDE SEQUENCE [LARGE SCALE GENOMIC DNA]</scope>
    <source>
        <strain evidence="2 3">JCM 9374</strain>
    </source>
</reference>